<evidence type="ECO:0000313" key="1">
    <source>
        <dbReference type="EMBL" id="QHT10748.1"/>
    </source>
</evidence>
<reference evidence="1" key="1">
    <citation type="journal article" date="2020" name="Nature">
        <title>Giant virus diversity and host interactions through global metagenomics.</title>
        <authorList>
            <person name="Schulz F."/>
            <person name="Roux S."/>
            <person name="Paez-Espino D."/>
            <person name="Jungbluth S."/>
            <person name="Walsh D.A."/>
            <person name="Denef V.J."/>
            <person name="McMahon K.D."/>
            <person name="Konstantinidis K.T."/>
            <person name="Eloe-Fadrosh E.A."/>
            <person name="Kyrpides N.C."/>
            <person name="Woyke T."/>
        </authorList>
    </citation>
    <scope>NUCLEOTIDE SEQUENCE</scope>
    <source>
        <strain evidence="1">GVMAG-M-3300023174-107</strain>
    </source>
</reference>
<organism evidence="1">
    <name type="scientific">viral metagenome</name>
    <dbReference type="NCBI Taxonomy" id="1070528"/>
    <lineage>
        <taxon>unclassified sequences</taxon>
        <taxon>metagenomes</taxon>
        <taxon>organismal metagenomes</taxon>
    </lineage>
</organism>
<accession>A0A6C0D1V4</accession>
<protein>
    <submittedName>
        <fullName evidence="1">Uncharacterized protein</fullName>
    </submittedName>
</protein>
<dbReference type="EMBL" id="MN739526">
    <property type="protein sequence ID" value="QHT10748.1"/>
    <property type="molecule type" value="Genomic_DNA"/>
</dbReference>
<name>A0A6C0D1V4_9ZZZZ</name>
<dbReference type="AlphaFoldDB" id="A0A6C0D1V4"/>
<proteinExistence type="predicted"/>
<sequence>MARIAAVPPITVIPGITHTVFVDNAGTVDASCALIVNVPGANLLNLRSMNNTNQVTSINSRTIGTRLDLSRFSVFDYQMRRKAETLQYRKNQTGFSKKKQYSQISNIGGLYSEQVLTRIVNANCSVIDIDAVVRPPTNSGVHDYKYPGYYYDKSVPYLPSL</sequence>